<sequence length="141" mass="16567">MMNIVSGTLTVTFDPPFYKGIFECHFARKYQVAQITFGPSEPTTRQIESFLLHRWKSLSFFETSQEALKSIKKVNPKRLQRLASKNIQATGIGTKAQRALNRQHEARKQSHQQHCKMLKDQHKQLIYQKKRQKHLEKHKGH</sequence>
<comment type="caution">
    <text evidence="1">The sequence shown here is derived from an EMBL/GenBank/DDBJ whole genome shotgun (WGS) entry which is preliminary data.</text>
</comment>
<keyword evidence="2" id="KW-1185">Reference proteome</keyword>
<dbReference type="InterPro" id="IPR016787">
    <property type="entry name" value="UCP021328"/>
</dbReference>
<dbReference type="PIRSF" id="PIRSF021328">
    <property type="entry name" value="UCP021328"/>
    <property type="match status" value="1"/>
</dbReference>
<dbReference type="EMBL" id="JBHTLH010000018">
    <property type="protein sequence ID" value="MFD1124976.1"/>
    <property type="molecule type" value="Genomic_DNA"/>
</dbReference>
<gene>
    <name evidence="1" type="ORF">ACFQ22_06385</name>
</gene>
<evidence type="ECO:0000313" key="1">
    <source>
        <dbReference type="EMBL" id="MFD1124976.1"/>
    </source>
</evidence>
<proteinExistence type="predicted"/>
<protein>
    <submittedName>
        <fullName evidence="1">YjdF family protein</fullName>
    </submittedName>
</protein>
<dbReference type="Proteomes" id="UP001597156">
    <property type="component" value="Unassembled WGS sequence"/>
</dbReference>
<accession>A0ABW3PIJ6</accession>
<evidence type="ECO:0000313" key="2">
    <source>
        <dbReference type="Proteomes" id="UP001597156"/>
    </source>
</evidence>
<name>A0ABW3PIJ6_9LACO</name>
<dbReference type="RefSeq" id="WP_225419005.1">
    <property type="nucleotide sequence ID" value="NZ_JBHTLH010000018.1"/>
</dbReference>
<organism evidence="1 2">
    <name type="scientific">Lentilactobacillus raoultii</name>
    <dbReference type="NCBI Taxonomy" id="1987503"/>
    <lineage>
        <taxon>Bacteria</taxon>
        <taxon>Bacillati</taxon>
        <taxon>Bacillota</taxon>
        <taxon>Bacilli</taxon>
        <taxon>Lactobacillales</taxon>
        <taxon>Lactobacillaceae</taxon>
        <taxon>Lentilactobacillus</taxon>
    </lineage>
</organism>
<reference evidence="2" key="1">
    <citation type="journal article" date="2019" name="Int. J. Syst. Evol. Microbiol.">
        <title>The Global Catalogue of Microorganisms (GCM) 10K type strain sequencing project: providing services to taxonomists for standard genome sequencing and annotation.</title>
        <authorList>
            <consortium name="The Broad Institute Genomics Platform"/>
            <consortium name="The Broad Institute Genome Sequencing Center for Infectious Disease"/>
            <person name="Wu L."/>
            <person name="Ma J."/>
        </authorList>
    </citation>
    <scope>NUCLEOTIDE SEQUENCE [LARGE SCALE GENOMIC DNA]</scope>
    <source>
        <strain evidence="2">CCUG 71848</strain>
    </source>
</reference>
<dbReference type="Pfam" id="PF11208">
    <property type="entry name" value="DUF2992"/>
    <property type="match status" value="1"/>
</dbReference>